<evidence type="ECO:0000313" key="7">
    <source>
        <dbReference type="Proteomes" id="UP000509345"/>
    </source>
</evidence>
<proteinExistence type="predicted"/>
<organism evidence="6 7">
    <name type="scientific">Streptomyces microflavus</name>
    <name type="common">Streptomyces lipmanii</name>
    <dbReference type="NCBI Taxonomy" id="1919"/>
    <lineage>
        <taxon>Bacteria</taxon>
        <taxon>Bacillati</taxon>
        <taxon>Actinomycetota</taxon>
        <taxon>Actinomycetes</taxon>
        <taxon>Kitasatosporales</taxon>
        <taxon>Streptomycetaceae</taxon>
        <taxon>Streptomyces</taxon>
    </lineage>
</organism>
<evidence type="ECO:0000256" key="1">
    <source>
        <dbReference type="ARBA" id="ARBA00023015"/>
    </source>
</evidence>
<dbReference type="AlphaFoldDB" id="A0A7H8MZX7"/>
<dbReference type="Proteomes" id="UP000509345">
    <property type="component" value="Chromosome"/>
</dbReference>
<evidence type="ECO:0000259" key="5">
    <source>
        <dbReference type="PROSITE" id="PS50977"/>
    </source>
</evidence>
<name>A0A7H8MZX7_STRMI</name>
<dbReference type="PANTHER" id="PTHR30055">
    <property type="entry name" value="HTH-TYPE TRANSCRIPTIONAL REGULATOR RUTR"/>
    <property type="match status" value="1"/>
</dbReference>
<keyword evidence="3" id="KW-0804">Transcription</keyword>
<dbReference type="PROSITE" id="PS01081">
    <property type="entry name" value="HTH_TETR_1"/>
    <property type="match status" value="1"/>
</dbReference>
<dbReference type="InterPro" id="IPR050109">
    <property type="entry name" value="HTH-type_TetR-like_transc_reg"/>
</dbReference>
<dbReference type="GO" id="GO:0003700">
    <property type="term" value="F:DNA-binding transcription factor activity"/>
    <property type="evidence" value="ECO:0007669"/>
    <property type="project" value="TreeGrafter"/>
</dbReference>
<dbReference type="Gene3D" id="1.10.357.10">
    <property type="entry name" value="Tetracycline Repressor, domain 2"/>
    <property type="match status" value="1"/>
</dbReference>
<sequence length="210" mass="23133">MQSGDQADRREQTVQRIIEAAGIVIDREGYAGATTPEIQSLAGVSRGGFYHHFESKKAVGDAVLERQRDFFTRVAQDSAGTVPDLWSQVLVDVSYRYTAAILDDPVLRAAVRLSIEPGPYLTRDSYRPPLDAVAMILTFAREAGELQDHTDPQEAARTLVGCYSGVQLLALALAERDQLHAQVAAMWRLMMPGLARPETLARLRLDPPDS</sequence>
<feature type="domain" description="HTH tetR-type" evidence="5">
    <location>
        <begin position="11"/>
        <end position="71"/>
    </location>
</feature>
<evidence type="ECO:0000256" key="3">
    <source>
        <dbReference type="ARBA" id="ARBA00023163"/>
    </source>
</evidence>
<dbReference type="InterPro" id="IPR001647">
    <property type="entry name" value="HTH_TetR"/>
</dbReference>
<dbReference type="GeneID" id="87636283"/>
<dbReference type="GO" id="GO:0000976">
    <property type="term" value="F:transcription cis-regulatory region binding"/>
    <property type="evidence" value="ECO:0007669"/>
    <property type="project" value="TreeGrafter"/>
</dbReference>
<evidence type="ECO:0000256" key="4">
    <source>
        <dbReference type="PROSITE-ProRule" id="PRU00335"/>
    </source>
</evidence>
<dbReference type="Pfam" id="PF21935">
    <property type="entry name" value="TetR_C_45"/>
    <property type="match status" value="1"/>
</dbReference>
<dbReference type="EMBL" id="CP054926">
    <property type="protein sequence ID" value="QKW47671.1"/>
    <property type="molecule type" value="Genomic_DNA"/>
</dbReference>
<dbReference type="SUPFAM" id="SSF46689">
    <property type="entry name" value="Homeodomain-like"/>
    <property type="match status" value="1"/>
</dbReference>
<dbReference type="Pfam" id="PF00440">
    <property type="entry name" value="TetR_N"/>
    <property type="match status" value="1"/>
</dbReference>
<dbReference type="SUPFAM" id="SSF48498">
    <property type="entry name" value="Tetracyclin repressor-like, C-terminal domain"/>
    <property type="match status" value="1"/>
</dbReference>
<feature type="DNA-binding region" description="H-T-H motif" evidence="4">
    <location>
        <begin position="34"/>
        <end position="53"/>
    </location>
</feature>
<gene>
    <name evidence="6" type="ORF">HUT09_33915</name>
</gene>
<protein>
    <submittedName>
        <fullName evidence="6">TetR/AcrR family transcriptional regulator</fullName>
    </submittedName>
</protein>
<dbReference type="InterPro" id="IPR009057">
    <property type="entry name" value="Homeodomain-like_sf"/>
</dbReference>
<dbReference type="RefSeq" id="WP_176145579.1">
    <property type="nucleotide sequence ID" value="NZ_CP054926.1"/>
</dbReference>
<evidence type="ECO:0000313" key="6">
    <source>
        <dbReference type="EMBL" id="QKW47671.1"/>
    </source>
</evidence>
<dbReference type="InterPro" id="IPR023772">
    <property type="entry name" value="DNA-bd_HTH_TetR-type_CS"/>
</dbReference>
<evidence type="ECO:0000256" key="2">
    <source>
        <dbReference type="ARBA" id="ARBA00023125"/>
    </source>
</evidence>
<keyword evidence="1" id="KW-0805">Transcription regulation</keyword>
<dbReference type="InterPro" id="IPR054126">
    <property type="entry name" value="CprB_TetR_C"/>
</dbReference>
<reference evidence="6 7" key="1">
    <citation type="submission" date="2020-06" db="EMBL/GenBank/DDBJ databases">
        <title>Genome mining for natural products.</title>
        <authorList>
            <person name="Zhang B."/>
            <person name="Shi J."/>
            <person name="Ge H."/>
        </authorList>
    </citation>
    <scope>NUCLEOTIDE SEQUENCE [LARGE SCALE GENOMIC DNA]</scope>
    <source>
        <strain evidence="6 7">NA06532</strain>
    </source>
</reference>
<accession>A0A7H8MZX7</accession>
<dbReference type="PROSITE" id="PS50977">
    <property type="entry name" value="HTH_TETR_2"/>
    <property type="match status" value="1"/>
</dbReference>
<dbReference type="PRINTS" id="PR00455">
    <property type="entry name" value="HTHTETR"/>
</dbReference>
<keyword evidence="2 4" id="KW-0238">DNA-binding</keyword>
<dbReference type="InterPro" id="IPR036271">
    <property type="entry name" value="Tet_transcr_reg_TetR-rel_C_sf"/>
</dbReference>
<dbReference type="PANTHER" id="PTHR30055:SF234">
    <property type="entry name" value="HTH-TYPE TRANSCRIPTIONAL REGULATOR BETI"/>
    <property type="match status" value="1"/>
</dbReference>